<dbReference type="PRINTS" id="PR00111">
    <property type="entry name" value="ABHYDROLASE"/>
</dbReference>
<evidence type="ECO:0000313" key="4">
    <source>
        <dbReference type="Proteomes" id="UP000290565"/>
    </source>
</evidence>
<reference evidence="3 4" key="1">
    <citation type="submission" date="2015-04" db="EMBL/GenBank/DDBJ databases">
        <title>Comparative genomics of rhizobia nodulating Arachis hypogaea in China.</title>
        <authorList>
            <person name="Li Y."/>
        </authorList>
    </citation>
    <scope>NUCLEOTIDE SEQUENCE [LARGE SCALE GENOMIC DNA]</scope>
    <source>
        <strain evidence="3 4">CCBAU 51787</strain>
    </source>
</reference>
<dbReference type="Gene3D" id="3.40.50.1820">
    <property type="entry name" value="alpha/beta hydrolase"/>
    <property type="match status" value="1"/>
</dbReference>
<evidence type="ECO:0000259" key="2">
    <source>
        <dbReference type="Pfam" id="PF00561"/>
    </source>
</evidence>
<gene>
    <name evidence="3" type="ORF">XH94_28535</name>
</gene>
<dbReference type="SUPFAM" id="SSF53474">
    <property type="entry name" value="alpha/beta-Hydrolases"/>
    <property type="match status" value="1"/>
</dbReference>
<comment type="caution">
    <text evidence="3">The sequence shown here is derived from an EMBL/GenBank/DDBJ whole genome shotgun (WGS) entry which is preliminary data.</text>
</comment>
<dbReference type="PANTHER" id="PTHR43433:SF5">
    <property type="entry name" value="AB HYDROLASE-1 DOMAIN-CONTAINING PROTEIN"/>
    <property type="match status" value="1"/>
</dbReference>
<dbReference type="InterPro" id="IPR000073">
    <property type="entry name" value="AB_hydrolase_1"/>
</dbReference>
<feature type="domain" description="AB hydrolase-1" evidence="2">
    <location>
        <begin position="25"/>
        <end position="249"/>
    </location>
</feature>
<evidence type="ECO:0000256" key="1">
    <source>
        <dbReference type="SAM" id="MobiDB-lite"/>
    </source>
</evidence>
<dbReference type="AlphaFoldDB" id="A0A4Q0SCX4"/>
<proteinExistence type="predicted"/>
<evidence type="ECO:0000313" key="3">
    <source>
        <dbReference type="EMBL" id="RXH34478.1"/>
    </source>
</evidence>
<accession>A0A4Q0SCX4</accession>
<protein>
    <recommendedName>
        <fullName evidence="2">AB hydrolase-1 domain-containing protein</fullName>
    </recommendedName>
</protein>
<dbReference type="InterPro" id="IPR029058">
    <property type="entry name" value="AB_hydrolase_fold"/>
</dbReference>
<dbReference type="Proteomes" id="UP000290565">
    <property type="component" value="Unassembled WGS sequence"/>
</dbReference>
<dbReference type="InterPro" id="IPR050471">
    <property type="entry name" value="AB_hydrolase"/>
</dbReference>
<feature type="region of interest" description="Disordered" evidence="1">
    <location>
        <begin position="262"/>
        <end position="288"/>
    </location>
</feature>
<dbReference type="PANTHER" id="PTHR43433">
    <property type="entry name" value="HYDROLASE, ALPHA/BETA FOLD FAMILY PROTEIN"/>
    <property type="match status" value="1"/>
</dbReference>
<dbReference type="EMBL" id="LBJM01000078">
    <property type="protein sequence ID" value="RXH34478.1"/>
    <property type="molecule type" value="Genomic_DNA"/>
</dbReference>
<sequence>MDTIAMDTIEANGTTIAFKRSGEGPPLLLLHGAEADHSMFHAFGALLAPHFTVIAYDQRDSGATRNPPQPYGLEELADDAAALIAALGYRRAHVFGASLGGVIAQVLAARHAGRIDRLVLSSTFRPGASVMSINPEGFPAFAALRNRMPESVREFAEFFVPRDYIAAHPEVLAIFTSSKRDAEQKQRRGAILTQPIAFEPGAITAPTLVLAGGADRLIPPAHTLSLAREITGAKTATIAGVGHIGTIQDPAAVAAEVEAFLRGDQTKEPQNTEEDDYGDQRGGSRHAL</sequence>
<organism evidence="3 4">
    <name type="scientific">Bradyrhizobium zhanjiangense</name>
    <dbReference type="NCBI Taxonomy" id="1325107"/>
    <lineage>
        <taxon>Bacteria</taxon>
        <taxon>Pseudomonadati</taxon>
        <taxon>Pseudomonadota</taxon>
        <taxon>Alphaproteobacteria</taxon>
        <taxon>Hyphomicrobiales</taxon>
        <taxon>Nitrobacteraceae</taxon>
        <taxon>Bradyrhizobium</taxon>
    </lineage>
</organism>
<dbReference type="Pfam" id="PF00561">
    <property type="entry name" value="Abhydrolase_1"/>
    <property type="match status" value="1"/>
</dbReference>
<dbReference type="GO" id="GO:0046503">
    <property type="term" value="P:glycerolipid catabolic process"/>
    <property type="evidence" value="ECO:0007669"/>
    <property type="project" value="TreeGrafter"/>
</dbReference>
<dbReference type="GO" id="GO:0004806">
    <property type="term" value="F:triacylglycerol lipase activity"/>
    <property type="evidence" value="ECO:0007669"/>
    <property type="project" value="TreeGrafter"/>
</dbReference>
<name>A0A4Q0SCX4_9BRAD</name>